<keyword evidence="1" id="KW-1133">Transmembrane helix</keyword>
<dbReference type="PANTHER" id="PTHR37810:SF5">
    <property type="entry name" value="IMMUNITY PROTEIN SDPI"/>
    <property type="match status" value="1"/>
</dbReference>
<evidence type="ECO:0000256" key="1">
    <source>
        <dbReference type="SAM" id="Phobius"/>
    </source>
</evidence>
<protein>
    <recommendedName>
        <fullName evidence="2">DUF1648 domain-containing protein</fullName>
    </recommendedName>
</protein>
<dbReference type="Proteomes" id="UP000286954">
    <property type="component" value="Chromosome"/>
</dbReference>
<dbReference type="EMBL" id="CP018911">
    <property type="protein sequence ID" value="AZU05126.1"/>
    <property type="molecule type" value="Genomic_DNA"/>
</dbReference>
<dbReference type="InterPro" id="IPR012867">
    <property type="entry name" value="DUF1648"/>
</dbReference>
<dbReference type="PIRSF" id="PIRSF038959">
    <property type="entry name" value="SdpI"/>
    <property type="match status" value="1"/>
</dbReference>
<dbReference type="KEGG" id="gak:X907_2615"/>
<feature type="domain" description="DUF1648" evidence="2">
    <location>
        <begin position="7"/>
        <end position="54"/>
    </location>
</feature>
<keyword evidence="4" id="KW-1185">Reference proteome</keyword>
<keyword evidence="1" id="KW-0472">Membrane</keyword>
<dbReference type="AlphaFoldDB" id="A0A3T0ECU7"/>
<feature type="transmembrane region" description="Helical" evidence="1">
    <location>
        <begin position="186"/>
        <end position="208"/>
    </location>
</feature>
<name>A0A3T0ECU7_9PROT</name>
<dbReference type="Pfam" id="PF07853">
    <property type="entry name" value="DUF1648"/>
    <property type="match status" value="1"/>
</dbReference>
<organism evidence="3 4">
    <name type="scientific">Glycocaulis alkaliphilus</name>
    <dbReference type="NCBI Taxonomy" id="1434191"/>
    <lineage>
        <taxon>Bacteria</taxon>
        <taxon>Pseudomonadati</taxon>
        <taxon>Pseudomonadota</taxon>
        <taxon>Alphaproteobacteria</taxon>
        <taxon>Maricaulales</taxon>
        <taxon>Maricaulaceae</taxon>
        <taxon>Glycocaulis</taxon>
    </lineage>
</organism>
<dbReference type="Pfam" id="PF13630">
    <property type="entry name" value="SdpI"/>
    <property type="match status" value="1"/>
</dbReference>
<feature type="transmembrane region" description="Helical" evidence="1">
    <location>
        <begin position="161"/>
        <end position="180"/>
    </location>
</feature>
<accession>A0A3T0ECU7</accession>
<sequence>MLSLPPFLIMLALAVWGWVATPEGAQVPVHFAVDGSVNRYGSRLEAFGVMPLMALGLCALFALLPVLDPRGGNLRRSRPVVLVSWAGALWLLALVQGVITLTVTGILADASWIPRLVGVAVGVLFVGIGNVLGKARPNWFVGIRTPWTLSSDRSWDVAHRWGGRLFVLAGMVSIGAMLVLPLTAGFIVLLAATLGAALVPAVLSYFVWRGDPDRETYNAPRSGGDDPQ</sequence>
<dbReference type="InterPro" id="IPR026272">
    <property type="entry name" value="SdpI"/>
</dbReference>
<feature type="transmembrane region" description="Helical" evidence="1">
    <location>
        <begin position="112"/>
        <end position="132"/>
    </location>
</feature>
<evidence type="ECO:0000313" key="4">
    <source>
        <dbReference type="Proteomes" id="UP000286954"/>
    </source>
</evidence>
<evidence type="ECO:0000313" key="3">
    <source>
        <dbReference type="EMBL" id="AZU05126.1"/>
    </source>
</evidence>
<gene>
    <name evidence="3" type="ORF">X907_2615</name>
</gene>
<dbReference type="InterPro" id="IPR025962">
    <property type="entry name" value="SdpI/YhfL"/>
</dbReference>
<feature type="transmembrane region" description="Helical" evidence="1">
    <location>
        <begin position="79"/>
        <end position="106"/>
    </location>
</feature>
<feature type="transmembrane region" description="Helical" evidence="1">
    <location>
        <begin position="46"/>
        <end position="67"/>
    </location>
</feature>
<evidence type="ECO:0000259" key="2">
    <source>
        <dbReference type="Pfam" id="PF07853"/>
    </source>
</evidence>
<proteinExistence type="predicted"/>
<reference evidence="3 4" key="1">
    <citation type="submission" date="2016-12" db="EMBL/GenBank/DDBJ databases">
        <title>The genome of dimorphic prosthecate Glycocaulis alkaliphilus 6b-8t, isolated from crude oil dictates its adaptability in petroleum environments.</title>
        <authorList>
            <person name="Wu X.-L."/>
            <person name="Geng S."/>
        </authorList>
    </citation>
    <scope>NUCLEOTIDE SEQUENCE [LARGE SCALE GENOMIC DNA]</scope>
    <source>
        <strain evidence="3 4">6B-8</strain>
    </source>
</reference>
<dbReference type="GO" id="GO:0009636">
    <property type="term" value="P:response to toxic substance"/>
    <property type="evidence" value="ECO:0007669"/>
    <property type="project" value="TreeGrafter"/>
</dbReference>
<keyword evidence="1" id="KW-0812">Transmembrane</keyword>
<dbReference type="PANTHER" id="PTHR37810">
    <property type="entry name" value="IMMUNITY PROTEIN SDPI"/>
    <property type="match status" value="1"/>
</dbReference>